<dbReference type="FunFam" id="2.40.30.30:FF:000005">
    <property type="entry name" value="Haloacid dehalogenase-like hydrolase domain-containing protein 1A"/>
    <property type="match status" value="1"/>
</dbReference>
<comment type="pathway">
    <text evidence="1">Cofactor biosynthesis; FMN biosynthesis; FMN from riboflavin (ATP route): step 1/1.</text>
</comment>
<name>A0A6B9VBU5_ARAHY</name>
<reference evidence="9 10" key="1">
    <citation type="submission" date="2020-01" db="EMBL/GenBank/DDBJ databases">
        <title>Genome sequence of Arachis hypogaea, cultivar Shitouqi.</title>
        <authorList>
            <person name="Zhuang W."/>
            <person name="Chen H."/>
            <person name="Varshney R."/>
            <person name="Wang D."/>
            <person name="Ming R."/>
        </authorList>
    </citation>
    <scope>NUCLEOTIDE SEQUENCE [LARGE SCALE GENOMIC DNA]</scope>
    <source>
        <tissue evidence="9">Young leaf</tissue>
    </source>
</reference>
<protein>
    <recommendedName>
        <fullName evidence="2">riboflavin kinase</fullName>
        <ecNumber evidence="2">2.7.1.26</ecNumber>
    </recommendedName>
</protein>
<evidence type="ECO:0000256" key="5">
    <source>
        <dbReference type="ARBA" id="ARBA00022679"/>
    </source>
</evidence>
<evidence type="ECO:0000256" key="4">
    <source>
        <dbReference type="ARBA" id="ARBA00022643"/>
    </source>
</evidence>
<keyword evidence="9" id="KW-0418">Kinase</keyword>
<dbReference type="GO" id="GO:0009398">
    <property type="term" value="P:FMN biosynthetic process"/>
    <property type="evidence" value="ECO:0007669"/>
    <property type="project" value="UniProtKB-UniPathway"/>
</dbReference>
<keyword evidence="6" id="KW-0547">Nucleotide-binding</keyword>
<dbReference type="PANTHER" id="PTHR22749">
    <property type="entry name" value="RIBOFLAVIN KINASE/FMN ADENYLYLTRANSFERASE"/>
    <property type="match status" value="1"/>
</dbReference>
<dbReference type="UniPathway" id="UPA00276">
    <property type="reaction ID" value="UER00406"/>
</dbReference>
<dbReference type="PANTHER" id="PTHR22749:SF6">
    <property type="entry name" value="RIBOFLAVIN KINASE"/>
    <property type="match status" value="1"/>
</dbReference>
<evidence type="ECO:0000256" key="3">
    <source>
        <dbReference type="ARBA" id="ARBA00022630"/>
    </source>
</evidence>
<evidence type="ECO:0000256" key="1">
    <source>
        <dbReference type="ARBA" id="ARBA00005201"/>
    </source>
</evidence>
<sequence>MSAPLSPPAANLSTKGYSDLLAEHPSGVYFGWAGLSSRDVFKMVMSIGWNPYFDNKEKTIGPWILHKFDEDFYGKELRLIIVGYIRPEANFPSLESLISKIHEDDEIAEKALELPLCWDDDHAFIELTL</sequence>
<feature type="domain" description="Riboflavin kinase" evidence="8">
    <location>
        <begin position="10"/>
        <end position="113"/>
    </location>
</feature>
<dbReference type="InterPro" id="IPR023465">
    <property type="entry name" value="Riboflavin_kinase_dom_sf"/>
</dbReference>
<dbReference type="GO" id="GO:0008531">
    <property type="term" value="F:riboflavin kinase activity"/>
    <property type="evidence" value="ECO:0007669"/>
    <property type="project" value="UniProtKB-EC"/>
</dbReference>
<keyword evidence="7" id="KW-0067">ATP-binding</keyword>
<dbReference type="Proteomes" id="UP000464620">
    <property type="component" value="Chromosome B09"/>
</dbReference>
<dbReference type="InterPro" id="IPR023468">
    <property type="entry name" value="Riboflavin_kinase"/>
</dbReference>
<dbReference type="SMART" id="SM00904">
    <property type="entry name" value="Flavokinase"/>
    <property type="match status" value="1"/>
</dbReference>
<gene>
    <name evidence="9" type="ORF">DS421_19g655370</name>
</gene>
<dbReference type="EC" id="2.7.1.26" evidence="2"/>
<keyword evidence="5" id="KW-0808">Transferase</keyword>
<dbReference type="GO" id="GO:0005524">
    <property type="term" value="F:ATP binding"/>
    <property type="evidence" value="ECO:0007669"/>
    <property type="project" value="UniProtKB-KW"/>
</dbReference>
<accession>A0A6B9VBU5</accession>
<dbReference type="Gene3D" id="2.40.30.30">
    <property type="entry name" value="Riboflavin kinase-like"/>
    <property type="match status" value="1"/>
</dbReference>
<keyword evidence="4" id="KW-0288">FMN</keyword>
<dbReference type="InterPro" id="IPR015865">
    <property type="entry name" value="Riboflavin_kinase_bac/euk"/>
</dbReference>
<proteinExistence type="predicted"/>
<dbReference type="AlphaFoldDB" id="A0A6B9VBU5"/>
<dbReference type="Pfam" id="PF01687">
    <property type="entry name" value="Flavokinase"/>
    <property type="match status" value="1"/>
</dbReference>
<organism evidence="9 10">
    <name type="scientific">Arachis hypogaea</name>
    <name type="common">Peanut</name>
    <dbReference type="NCBI Taxonomy" id="3818"/>
    <lineage>
        <taxon>Eukaryota</taxon>
        <taxon>Viridiplantae</taxon>
        <taxon>Streptophyta</taxon>
        <taxon>Embryophyta</taxon>
        <taxon>Tracheophyta</taxon>
        <taxon>Spermatophyta</taxon>
        <taxon>Magnoliopsida</taxon>
        <taxon>eudicotyledons</taxon>
        <taxon>Gunneridae</taxon>
        <taxon>Pentapetalae</taxon>
        <taxon>rosids</taxon>
        <taxon>fabids</taxon>
        <taxon>Fabales</taxon>
        <taxon>Fabaceae</taxon>
        <taxon>Papilionoideae</taxon>
        <taxon>50 kb inversion clade</taxon>
        <taxon>dalbergioids sensu lato</taxon>
        <taxon>Dalbergieae</taxon>
        <taxon>Pterocarpus clade</taxon>
        <taxon>Arachis</taxon>
    </lineage>
</organism>
<evidence type="ECO:0000256" key="6">
    <source>
        <dbReference type="ARBA" id="ARBA00022741"/>
    </source>
</evidence>
<evidence type="ECO:0000259" key="8">
    <source>
        <dbReference type="SMART" id="SM00904"/>
    </source>
</evidence>
<keyword evidence="3" id="KW-0285">Flavoprotein</keyword>
<evidence type="ECO:0000313" key="9">
    <source>
        <dbReference type="EMBL" id="QHN77742.1"/>
    </source>
</evidence>
<evidence type="ECO:0000256" key="7">
    <source>
        <dbReference type="ARBA" id="ARBA00022840"/>
    </source>
</evidence>
<dbReference type="SUPFAM" id="SSF82114">
    <property type="entry name" value="Riboflavin kinase-like"/>
    <property type="match status" value="1"/>
</dbReference>
<evidence type="ECO:0000256" key="2">
    <source>
        <dbReference type="ARBA" id="ARBA00012105"/>
    </source>
</evidence>
<evidence type="ECO:0000313" key="10">
    <source>
        <dbReference type="Proteomes" id="UP000464620"/>
    </source>
</evidence>
<dbReference type="EMBL" id="CP031001">
    <property type="protein sequence ID" value="QHN77742.1"/>
    <property type="molecule type" value="Genomic_DNA"/>
</dbReference>
<dbReference type="GO" id="GO:0009231">
    <property type="term" value="P:riboflavin biosynthetic process"/>
    <property type="evidence" value="ECO:0007669"/>
    <property type="project" value="InterPro"/>
</dbReference>